<gene>
    <name evidence="1" type="ORF">METZ01_LOCUS186332</name>
</gene>
<accession>A0A382D4X0</accession>
<name>A0A382D4X0_9ZZZZ</name>
<evidence type="ECO:0008006" key="2">
    <source>
        <dbReference type="Google" id="ProtNLM"/>
    </source>
</evidence>
<dbReference type="InterPro" id="IPR003749">
    <property type="entry name" value="ThiS/MoaD-like"/>
</dbReference>
<reference evidence="1" key="1">
    <citation type="submission" date="2018-05" db="EMBL/GenBank/DDBJ databases">
        <authorList>
            <person name="Lanie J.A."/>
            <person name="Ng W.-L."/>
            <person name="Kazmierczak K.M."/>
            <person name="Andrzejewski T.M."/>
            <person name="Davidsen T.M."/>
            <person name="Wayne K.J."/>
            <person name="Tettelin H."/>
            <person name="Glass J.I."/>
            <person name="Rusch D."/>
            <person name="Podicherti R."/>
            <person name="Tsui H.-C.T."/>
            <person name="Winkler M.E."/>
        </authorList>
    </citation>
    <scope>NUCLEOTIDE SEQUENCE</scope>
</reference>
<protein>
    <recommendedName>
        <fullName evidence="2">Molybdopterin synthase sulfur carrier subunit</fullName>
    </recommendedName>
</protein>
<evidence type="ECO:0000313" key="1">
    <source>
        <dbReference type="EMBL" id="SVB33478.1"/>
    </source>
</evidence>
<organism evidence="1">
    <name type="scientific">marine metagenome</name>
    <dbReference type="NCBI Taxonomy" id="408172"/>
    <lineage>
        <taxon>unclassified sequences</taxon>
        <taxon>metagenomes</taxon>
        <taxon>ecological metagenomes</taxon>
    </lineage>
</organism>
<dbReference type="Gene3D" id="3.10.20.30">
    <property type="match status" value="1"/>
</dbReference>
<dbReference type="InterPro" id="IPR012675">
    <property type="entry name" value="Beta-grasp_dom_sf"/>
</dbReference>
<sequence length="89" mass="9575">MDNSSNKMITVNVRLDSQMADTLGTNRVSVTVGESSTVFDVKEEIKKKHPNIEDRLNGTLPVISGKMVNLDQKVSQGENIAFLSPAAGG</sequence>
<dbReference type="SUPFAM" id="SSF54285">
    <property type="entry name" value="MoaD/ThiS"/>
    <property type="match status" value="1"/>
</dbReference>
<proteinExistence type="predicted"/>
<dbReference type="EMBL" id="UINC01037660">
    <property type="protein sequence ID" value="SVB33478.1"/>
    <property type="molecule type" value="Genomic_DNA"/>
</dbReference>
<dbReference type="InterPro" id="IPR016155">
    <property type="entry name" value="Mopterin_synth/thiamin_S_b"/>
</dbReference>
<dbReference type="AlphaFoldDB" id="A0A382D4X0"/>
<dbReference type="Pfam" id="PF02597">
    <property type="entry name" value="ThiS"/>
    <property type="match status" value="1"/>
</dbReference>